<evidence type="ECO:0000256" key="2">
    <source>
        <dbReference type="SAM" id="SignalP"/>
    </source>
</evidence>
<keyword evidence="1 2" id="KW-0732">Signal</keyword>
<dbReference type="InterPro" id="IPR026444">
    <property type="entry name" value="Secre_tail"/>
</dbReference>
<feature type="signal peptide" evidence="2">
    <location>
        <begin position="1"/>
        <end position="23"/>
    </location>
</feature>
<organism evidence="4 5">
    <name type="scientific">Winogradskyella endarachnes</name>
    <dbReference type="NCBI Taxonomy" id="2681965"/>
    <lineage>
        <taxon>Bacteria</taxon>
        <taxon>Pseudomonadati</taxon>
        <taxon>Bacteroidota</taxon>
        <taxon>Flavobacteriia</taxon>
        <taxon>Flavobacteriales</taxon>
        <taxon>Flavobacteriaceae</taxon>
        <taxon>Winogradskyella</taxon>
    </lineage>
</organism>
<feature type="chain" id="PRO_5026701985" evidence="2">
    <location>
        <begin position="24"/>
        <end position="317"/>
    </location>
</feature>
<dbReference type="Pfam" id="PF18962">
    <property type="entry name" value="Por_Secre_tail"/>
    <property type="match status" value="1"/>
</dbReference>
<dbReference type="RefSeq" id="WP_157362940.1">
    <property type="nucleotide sequence ID" value="NZ_WOWS01000002.1"/>
</dbReference>
<dbReference type="EMBL" id="WOWS01000002">
    <property type="protein sequence ID" value="MUU78041.1"/>
    <property type="molecule type" value="Genomic_DNA"/>
</dbReference>
<comment type="caution">
    <text evidence="4">The sequence shown here is derived from an EMBL/GenBank/DDBJ whole genome shotgun (WGS) entry which is preliminary data.</text>
</comment>
<dbReference type="NCBIfam" id="TIGR04183">
    <property type="entry name" value="Por_Secre_tail"/>
    <property type="match status" value="1"/>
</dbReference>
<protein>
    <submittedName>
        <fullName evidence="4">T9SS type A sorting domain-containing protein</fullName>
    </submittedName>
</protein>
<gene>
    <name evidence="4" type="ORF">GN138_06260</name>
</gene>
<name>A0A6L6U724_9FLAO</name>
<evidence type="ECO:0000313" key="4">
    <source>
        <dbReference type="EMBL" id="MUU78041.1"/>
    </source>
</evidence>
<evidence type="ECO:0000256" key="1">
    <source>
        <dbReference type="ARBA" id="ARBA00022729"/>
    </source>
</evidence>
<dbReference type="Proteomes" id="UP000478208">
    <property type="component" value="Unassembled WGS sequence"/>
</dbReference>
<accession>A0A6L6U724</accession>
<proteinExistence type="predicted"/>
<evidence type="ECO:0000259" key="3">
    <source>
        <dbReference type="Pfam" id="PF18962"/>
    </source>
</evidence>
<dbReference type="AlphaFoldDB" id="A0A6L6U724"/>
<sequence>MKSLLHILLYFLCAAGYSQIVEAEYFIDTDPGVGNATSLTLTGESIDESYTIPTTGLSEGTHKLYIRVLNSDGNWSLYDQNLFYINPSQVNTSTIVAAEYFIDTDPGFGNGTALSISGTEINQDLTLTDNLSNGFHNMYVRTQNADGMWSLYKKKLLYVYQNNIALITAAEYFFDIDPGLGNGTSVDFGDVENLDQDFAVQVPSNLPEGDHYLYLRVLNTNGVWSLYSISEMLTSLSVEDEFANQFKCYPNPVKDILYLETNNQDIEDFKIIDTHGRVVLDKLPLNSKVDLSALNSGTYLLYLTTQTGSISKKLIKL</sequence>
<keyword evidence="5" id="KW-1185">Reference proteome</keyword>
<feature type="domain" description="Secretion system C-terminal sorting" evidence="3">
    <location>
        <begin position="249"/>
        <end position="315"/>
    </location>
</feature>
<reference evidence="4 5" key="1">
    <citation type="submission" date="2019-12" db="EMBL/GenBank/DDBJ databases">
        <authorList>
            <person name="Li J."/>
        </authorList>
    </citation>
    <scope>NUCLEOTIDE SEQUENCE [LARGE SCALE GENOMIC DNA]</scope>
    <source>
        <strain evidence="4 5">HL2-2</strain>
    </source>
</reference>
<evidence type="ECO:0000313" key="5">
    <source>
        <dbReference type="Proteomes" id="UP000478208"/>
    </source>
</evidence>